<dbReference type="KEGG" id="mmag:MMAD_47720"/>
<sequence length="59" mass="5880">MVGFGPDAGGAVLVVGVLLAAELVLPVALVAFEPQLDRTTAARAVAAVAASSRTDELMT</sequence>
<gene>
    <name evidence="2" type="ORF">MMAD_47720</name>
</gene>
<dbReference type="Proteomes" id="UP000466517">
    <property type="component" value="Chromosome"/>
</dbReference>
<keyword evidence="1" id="KW-0812">Transmembrane</keyword>
<keyword evidence="1" id="KW-0472">Membrane</keyword>
<evidence type="ECO:0000256" key="1">
    <source>
        <dbReference type="SAM" id="Phobius"/>
    </source>
</evidence>
<name>A0A7I7XMM9_9MYCO</name>
<accession>A0A7I7XMM9</accession>
<protein>
    <submittedName>
        <fullName evidence="2">Uncharacterized protein</fullName>
    </submittedName>
</protein>
<keyword evidence="3" id="KW-1185">Reference proteome</keyword>
<evidence type="ECO:0000313" key="3">
    <source>
        <dbReference type="Proteomes" id="UP000466517"/>
    </source>
</evidence>
<evidence type="ECO:0000313" key="2">
    <source>
        <dbReference type="EMBL" id="BBZ30477.1"/>
    </source>
</evidence>
<organism evidence="2 3">
    <name type="scientific">Mycolicibacterium madagascariense</name>
    <dbReference type="NCBI Taxonomy" id="212765"/>
    <lineage>
        <taxon>Bacteria</taxon>
        <taxon>Bacillati</taxon>
        <taxon>Actinomycetota</taxon>
        <taxon>Actinomycetes</taxon>
        <taxon>Mycobacteriales</taxon>
        <taxon>Mycobacteriaceae</taxon>
        <taxon>Mycolicibacterium</taxon>
    </lineage>
</organism>
<dbReference type="EMBL" id="AP022610">
    <property type="protein sequence ID" value="BBZ30477.1"/>
    <property type="molecule type" value="Genomic_DNA"/>
</dbReference>
<proteinExistence type="predicted"/>
<feature type="transmembrane region" description="Helical" evidence="1">
    <location>
        <begin position="12"/>
        <end position="32"/>
    </location>
</feature>
<keyword evidence="1" id="KW-1133">Transmembrane helix</keyword>
<dbReference type="AlphaFoldDB" id="A0A7I7XMM9"/>
<reference evidence="2 3" key="1">
    <citation type="journal article" date="2019" name="Emerg. Microbes Infect.">
        <title>Comprehensive subspecies identification of 175 nontuberculous mycobacteria species based on 7547 genomic profiles.</title>
        <authorList>
            <person name="Matsumoto Y."/>
            <person name="Kinjo T."/>
            <person name="Motooka D."/>
            <person name="Nabeya D."/>
            <person name="Jung N."/>
            <person name="Uechi K."/>
            <person name="Horii T."/>
            <person name="Iida T."/>
            <person name="Fujita J."/>
            <person name="Nakamura S."/>
        </authorList>
    </citation>
    <scope>NUCLEOTIDE SEQUENCE [LARGE SCALE GENOMIC DNA]</scope>
    <source>
        <strain evidence="2 3">JCM 13574</strain>
    </source>
</reference>